<dbReference type="PANTHER" id="PTHR46248">
    <property type="entry name" value="EXPRESSED PROTEIN"/>
    <property type="match status" value="1"/>
</dbReference>
<feature type="coiled-coil region" evidence="1">
    <location>
        <begin position="1"/>
        <end position="37"/>
    </location>
</feature>
<dbReference type="Proteomes" id="UP000636800">
    <property type="component" value="Chromosome 1"/>
</dbReference>
<dbReference type="Pfam" id="PF14389">
    <property type="entry name" value="Lzipper-MIP1"/>
    <property type="match status" value="1"/>
</dbReference>
<evidence type="ECO:0000259" key="2">
    <source>
        <dbReference type="Pfam" id="PF04784"/>
    </source>
</evidence>
<organism evidence="4 5">
    <name type="scientific">Vanilla planifolia</name>
    <name type="common">Vanilla</name>
    <dbReference type="NCBI Taxonomy" id="51239"/>
    <lineage>
        <taxon>Eukaryota</taxon>
        <taxon>Viridiplantae</taxon>
        <taxon>Streptophyta</taxon>
        <taxon>Embryophyta</taxon>
        <taxon>Tracheophyta</taxon>
        <taxon>Spermatophyta</taxon>
        <taxon>Magnoliopsida</taxon>
        <taxon>Liliopsida</taxon>
        <taxon>Asparagales</taxon>
        <taxon>Orchidaceae</taxon>
        <taxon>Vanilloideae</taxon>
        <taxon>Vanilleae</taxon>
        <taxon>Vanilla</taxon>
    </lineage>
</organism>
<keyword evidence="1" id="KW-0175">Coiled coil</keyword>
<name>A0A835RZV9_VANPL</name>
<accession>A0A835RZV9</accession>
<evidence type="ECO:0000313" key="5">
    <source>
        <dbReference type="Proteomes" id="UP000636800"/>
    </source>
</evidence>
<evidence type="ECO:0000313" key="4">
    <source>
        <dbReference type="EMBL" id="KAG0498704.1"/>
    </source>
</evidence>
<dbReference type="AlphaFoldDB" id="A0A835RZV9"/>
<reference evidence="4 5" key="1">
    <citation type="journal article" date="2020" name="Nat. Food">
        <title>A phased Vanilla planifolia genome enables genetic improvement of flavour and production.</title>
        <authorList>
            <person name="Hasing T."/>
            <person name="Tang H."/>
            <person name="Brym M."/>
            <person name="Khazi F."/>
            <person name="Huang T."/>
            <person name="Chambers A.H."/>
        </authorList>
    </citation>
    <scope>NUCLEOTIDE SEQUENCE [LARGE SCALE GENOMIC DNA]</scope>
    <source>
        <tissue evidence="4">Leaf</tissue>
    </source>
</reference>
<dbReference type="InterPro" id="IPR006869">
    <property type="entry name" value="DUF547"/>
</dbReference>
<protein>
    <recommendedName>
        <fullName evidence="6">DUF547 domain-containing protein</fullName>
    </recommendedName>
</protein>
<proteinExistence type="predicted"/>
<feature type="domain" description="Ternary complex factor MIP1 leucine-zipper" evidence="3">
    <location>
        <begin position="13"/>
        <end position="94"/>
    </location>
</feature>
<evidence type="ECO:0000256" key="1">
    <source>
        <dbReference type="SAM" id="Coils"/>
    </source>
</evidence>
<comment type="caution">
    <text evidence="4">The sequence shown here is derived from an EMBL/GenBank/DDBJ whole genome shotgun (WGS) entry which is preliminary data.</text>
</comment>
<feature type="domain" description="DUF547" evidence="2">
    <location>
        <begin position="287"/>
        <end position="413"/>
    </location>
</feature>
<dbReference type="EMBL" id="JADCNL010000001">
    <property type="protein sequence ID" value="KAG0498704.1"/>
    <property type="molecule type" value="Genomic_DNA"/>
</dbReference>
<keyword evidence="5" id="KW-1185">Reference proteome</keyword>
<evidence type="ECO:0008006" key="6">
    <source>
        <dbReference type="Google" id="ProtNLM"/>
    </source>
</evidence>
<gene>
    <name evidence="4" type="ORF">HPP92_003395</name>
</gene>
<dbReference type="Pfam" id="PF04784">
    <property type="entry name" value="DUF547"/>
    <property type="match status" value="1"/>
</dbReference>
<sequence>MEVENLLMQREEEHRRRLELEDEVVRLQEMLENEQNLSRVLRCALHRPFMCHSCIFSSVTCQVKVLLREIAKVQAEIIYLERKVEELKLELFQQPYQQLQWDQRQQRNLLCESGDHGAIGEPEQFPDIEKMTWHLKSESSSNVDFVTEAKGIHSMKKSEEDAETKEKIKKPLYAWGLRYEQACRDSPNKLSENLIKALICIFHKISVSPVHLGCEKAAATKIHISCMRSKSLIHTQEGNEAARDIGPYKEFIQITRSTVDMNRIELCFPTIEKLRFLMHKLVVVELRFLSYKQRLAFWINIYNASIMHAFLQHGLPTSPGKLLELLNKAAFNVGGVVLNALAIEHFILRHSSDTKYGMEDEKEALLQHAYGLGYPEPNITFALCRGSWSSPALRVYTAENVMNELERAKVEFLEASVCITCKRKMVLPQLLQWHMQDFADDIESLIEWIYSQLPRTGSLKRSMMEWLSGEYKVPLSKMVEIHPYEAEFRYLLPTY</sequence>
<dbReference type="PANTHER" id="PTHR46248:SF4">
    <property type="entry name" value="OS01G0147800 PROTEIN"/>
    <property type="match status" value="1"/>
</dbReference>
<dbReference type="InterPro" id="IPR025757">
    <property type="entry name" value="MIP1_Leuzipper"/>
</dbReference>
<feature type="coiled-coil region" evidence="1">
    <location>
        <begin position="63"/>
        <end position="90"/>
    </location>
</feature>
<evidence type="ECO:0000259" key="3">
    <source>
        <dbReference type="Pfam" id="PF14389"/>
    </source>
</evidence>